<dbReference type="GO" id="GO:0045493">
    <property type="term" value="P:xylan catabolic process"/>
    <property type="evidence" value="ECO:0007669"/>
    <property type="project" value="UniProtKB-KW"/>
</dbReference>
<keyword evidence="3" id="KW-0624">Polysaccharide degradation</keyword>
<keyword evidence="4" id="KW-1185">Reference proteome</keyword>
<dbReference type="AlphaFoldDB" id="R4K1T8"/>
<keyword evidence="3" id="KW-0858">Xylan degradation</keyword>
<evidence type="ECO:0000313" key="3">
    <source>
        <dbReference type="EMBL" id="AGK96518.1"/>
    </source>
</evidence>
<keyword evidence="1" id="KW-0812">Transmembrane</keyword>
<dbReference type="GO" id="GO:0016798">
    <property type="term" value="F:hydrolase activity, acting on glycosyl bonds"/>
    <property type="evidence" value="ECO:0007669"/>
    <property type="project" value="UniProtKB-KW"/>
</dbReference>
<dbReference type="STRING" id="86416.Clopa_1592"/>
<dbReference type="GO" id="GO:0016810">
    <property type="term" value="F:hydrolase activity, acting on carbon-nitrogen (but not peptide) bonds"/>
    <property type="evidence" value="ECO:0007669"/>
    <property type="project" value="InterPro"/>
</dbReference>
<dbReference type="SUPFAM" id="SSF88713">
    <property type="entry name" value="Glycoside hydrolase/deacetylase"/>
    <property type="match status" value="1"/>
</dbReference>
<dbReference type="EMBL" id="CP003261">
    <property type="protein sequence ID" value="AGK96518.1"/>
    <property type="molecule type" value="Genomic_DNA"/>
</dbReference>
<dbReference type="CDD" id="cd10944">
    <property type="entry name" value="CE4_SmPgdA_like"/>
    <property type="match status" value="1"/>
</dbReference>
<dbReference type="InterPro" id="IPR050248">
    <property type="entry name" value="Polysacc_deacetylase_ArnD"/>
</dbReference>
<dbReference type="RefSeq" id="WP_015614837.1">
    <property type="nucleotide sequence ID" value="NC_021182.1"/>
</dbReference>
<feature type="transmembrane region" description="Helical" evidence="1">
    <location>
        <begin position="7"/>
        <end position="28"/>
    </location>
</feature>
<accession>R4K1T8</accession>
<gene>
    <name evidence="3" type="ORF">Clopa_1592</name>
</gene>
<dbReference type="KEGG" id="cpas:Clopa_1592"/>
<proteinExistence type="predicted"/>
<dbReference type="Proteomes" id="UP000013523">
    <property type="component" value="Chromosome"/>
</dbReference>
<protein>
    <submittedName>
        <fullName evidence="3">Putative xylanase/chitin deacetylase</fullName>
    </submittedName>
</protein>
<dbReference type="eggNOG" id="COG0726">
    <property type="taxonomic scope" value="Bacteria"/>
</dbReference>
<dbReference type="Pfam" id="PF01522">
    <property type="entry name" value="Polysacc_deac_1"/>
    <property type="match status" value="1"/>
</dbReference>
<dbReference type="PATRIC" id="fig|86416.3.peg.1567"/>
<keyword evidence="3" id="KW-0378">Hydrolase</keyword>
<dbReference type="PROSITE" id="PS51677">
    <property type="entry name" value="NODB"/>
    <property type="match status" value="1"/>
</dbReference>
<evidence type="ECO:0000259" key="2">
    <source>
        <dbReference type="PROSITE" id="PS51677"/>
    </source>
</evidence>
<reference evidence="3 4" key="1">
    <citation type="submission" date="2012-01" db="EMBL/GenBank/DDBJ databases">
        <title>Complete sequence of chromosome of Clostridium pasteurianum BC1.</title>
        <authorList>
            <consortium name="US DOE Joint Genome Institute"/>
            <person name="Lucas S."/>
            <person name="Han J."/>
            <person name="Lapidus A."/>
            <person name="Cheng J.-F."/>
            <person name="Goodwin L."/>
            <person name="Pitluck S."/>
            <person name="Peters L."/>
            <person name="Mikhailova N."/>
            <person name="Teshima H."/>
            <person name="Detter J.C."/>
            <person name="Han C."/>
            <person name="Tapia R."/>
            <person name="Land M."/>
            <person name="Hauser L."/>
            <person name="Kyrpides N."/>
            <person name="Ivanova N."/>
            <person name="Pagani I."/>
            <person name="Dunn J."/>
            <person name="Taghavi S."/>
            <person name="Francis A."/>
            <person name="van der Lelie D."/>
            <person name="Woyke T."/>
        </authorList>
    </citation>
    <scope>NUCLEOTIDE SEQUENCE [LARGE SCALE GENOMIC DNA]</scope>
    <source>
        <strain evidence="3 4">BC1</strain>
    </source>
</reference>
<dbReference type="PANTHER" id="PTHR10587:SF125">
    <property type="entry name" value="POLYSACCHARIDE DEACETYLASE YHEN-RELATED"/>
    <property type="match status" value="1"/>
</dbReference>
<evidence type="ECO:0000313" key="4">
    <source>
        <dbReference type="Proteomes" id="UP000013523"/>
    </source>
</evidence>
<dbReference type="InterPro" id="IPR002509">
    <property type="entry name" value="NODB_dom"/>
</dbReference>
<keyword evidence="1" id="KW-1133">Transmembrane helix</keyword>
<dbReference type="Gene3D" id="3.20.20.370">
    <property type="entry name" value="Glycoside hydrolase/deacetylase"/>
    <property type="match status" value="1"/>
</dbReference>
<dbReference type="InterPro" id="IPR011330">
    <property type="entry name" value="Glyco_hydro/deAcase_b/a-brl"/>
</dbReference>
<sequence length="241" mass="28122">MKAKKIILYGTTIFLITLMLFKGFLSFYNPKSTPAQNIIENKKVIYLTFDDGPSNVVTDKVLDILKENNVHATFFLIGNQINGLENTVRRIHAEGHSIGLHTYTHKLKYIYGNQNNFIKEMLDCRNEINRVTGISPNIIRFPCGSRKYLNPDYLDKLHSYNFKIYDWNVETSDGINPKLSPYKQYMRAVKESKNLCEIILLMHCDYMHKNTCKALPKIIKYYKEKGYEFKTITDDTPELIQ</sequence>
<evidence type="ECO:0000256" key="1">
    <source>
        <dbReference type="SAM" id="Phobius"/>
    </source>
</evidence>
<organism evidence="3 4">
    <name type="scientific">Clostridium pasteurianum BC1</name>
    <dbReference type="NCBI Taxonomy" id="86416"/>
    <lineage>
        <taxon>Bacteria</taxon>
        <taxon>Bacillati</taxon>
        <taxon>Bacillota</taxon>
        <taxon>Clostridia</taxon>
        <taxon>Eubacteriales</taxon>
        <taxon>Clostridiaceae</taxon>
        <taxon>Clostridium</taxon>
    </lineage>
</organism>
<keyword evidence="3" id="KW-0119">Carbohydrate metabolism</keyword>
<dbReference type="HOGENOM" id="CLU_021264_6_3_9"/>
<dbReference type="PANTHER" id="PTHR10587">
    <property type="entry name" value="GLYCOSYL TRANSFERASE-RELATED"/>
    <property type="match status" value="1"/>
</dbReference>
<keyword evidence="1" id="KW-0472">Membrane</keyword>
<keyword evidence="3" id="KW-0326">Glycosidase</keyword>
<feature type="domain" description="NodB homology" evidence="2">
    <location>
        <begin position="43"/>
        <end position="230"/>
    </location>
</feature>
<name>R4K1T8_CLOPA</name>